<reference evidence="1" key="1">
    <citation type="submission" date="2017-04" db="EMBL/GenBank/DDBJ databases">
        <title>Population genomics of picophytoplankton unveils novel chromosome hypervariability.</title>
        <authorList>
            <consortium name="DOE Joint Genome Institute"/>
            <person name="Blanc-Mathieu R."/>
            <person name="Krasovec M."/>
            <person name="Hebrard M."/>
            <person name="Yau S."/>
            <person name="Desgranges E."/>
            <person name="Martin J."/>
            <person name="Schackwitz W."/>
            <person name="Kuo A."/>
            <person name="Salin G."/>
            <person name="Donnadieu C."/>
            <person name="Desdevises Y."/>
            <person name="Sanchez-Ferandin S."/>
            <person name="Moreau H."/>
            <person name="Rivals E."/>
            <person name="Grigoriev I.V."/>
            <person name="Grimsley N."/>
            <person name="Eyre-Walker A."/>
            <person name="Piganeau G."/>
        </authorList>
    </citation>
    <scope>NUCLEOTIDE SEQUENCE [LARGE SCALE GENOMIC DNA]</scope>
    <source>
        <strain evidence="1">RCC 1115</strain>
    </source>
</reference>
<feature type="non-terminal residue" evidence="1">
    <location>
        <position position="57"/>
    </location>
</feature>
<accession>A0A1Y5IHZ5</accession>
<organism evidence="1">
    <name type="scientific">Ostreococcus tauri</name>
    <name type="common">Marine green alga</name>
    <dbReference type="NCBI Taxonomy" id="70448"/>
    <lineage>
        <taxon>Eukaryota</taxon>
        <taxon>Viridiplantae</taxon>
        <taxon>Chlorophyta</taxon>
        <taxon>Mamiellophyceae</taxon>
        <taxon>Mamiellales</taxon>
        <taxon>Bathycoccaceae</taxon>
        <taxon>Ostreococcus</taxon>
    </lineage>
</organism>
<dbReference type="AlphaFoldDB" id="A0A1Y5IHZ5"/>
<dbReference type="EMBL" id="KZ155776">
    <property type="protein sequence ID" value="OUS47723.1"/>
    <property type="molecule type" value="Genomic_DNA"/>
</dbReference>
<proteinExistence type="predicted"/>
<name>A0A1Y5IHZ5_OSTTA</name>
<sequence>MRTSSLPRRRVIRAHMSRVAKTCRNVYKVKHQWEYPDHTVCTTITEISQNPASEHRC</sequence>
<evidence type="ECO:0000313" key="1">
    <source>
        <dbReference type="EMBL" id="OUS47723.1"/>
    </source>
</evidence>
<dbReference type="Proteomes" id="UP000195557">
    <property type="component" value="Unassembled WGS sequence"/>
</dbReference>
<gene>
    <name evidence="1" type="ORF">BE221DRAFT_172608</name>
</gene>
<protein>
    <submittedName>
        <fullName evidence="1">Uncharacterized protein</fullName>
    </submittedName>
</protein>